<name>A0AAE8SKR4_9HYPO</name>
<keyword evidence="2" id="KW-0472">Membrane</keyword>
<feature type="compositionally biased region" description="Basic and acidic residues" evidence="1">
    <location>
        <begin position="179"/>
        <end position="189"/>
    </location>
</feature>
<feature type="compositionally biased region" description="Low complexity" evidence="1">
    <location>
        <begin position="226"/>
        <end position="242"/>
    </location>
</feature>
<keyword evidence="2" id="KW-1133">Transmembrane helix</keyword>
<feature type="compositionally biased region" description="Polar residues" evidence="1">
    <location>
        <begin position="250"/>
        <end position="269"/>
    </location>
</feature>
<sequence length="316" mass="33377">MAPTLPLLSAVNMTLPQSAILTTTNFEITDPWSVREDRQAGIFAWSIMGLILVLFLGMIIRDMWFKSRTGELGDEAKGCRELLFLLLIMPFMIFSKSNIKALRTWIANIFRSQENKRGIKMAGTEVVLMEQHDNAAVIERLGGVVTKSATSSEEGEEKGRDSKGTTAEGEGLPKVPGFDTEKAISKDHGLPPIPGLPAVFEVPEILPATVEGSQSKGDINKPEPGPSSSGSPSLSLSINLGLLEEERQRSSNLASDTGSSTQVAGSSIPASRHQSHGSGSTSPAPADDADPASQSVNHTDADTGAAHDAGGDAGNT</sequence>
<gene>
    <name evidence="3" type="ORF">FTOL_09310</name>
</gene>
<feature type="transmembrane region" description="Helical" evidence="2">
    <location>
        <begin position="40"/>
        <end position="60"/>
    </location>
</feature>
<proteinExistence type="predicted"/>
<dbReference type="EMBL" id="ONZP01000340">
    <property type="protein sequence ID" value="SPJ81905.1"/>
    <property type="molecule type" value="Genomic_DNA"/>
</dbReference>
<dbReference type="Proteomes" id="UP001187734">
    <property type="component" value="Unassembled WGS sequence"/>
</dbReference>
<feature type="region of interest" description="Disordered" evidence="1">
    <location>
        <begin position="210"/>
        <end position="316"/>
    </location>
</feature>
<evidence type="ECO:0000313" key="4">
    <source>
        <dbReference type="Proteomes" id="UP001187734"/>
    </source>
</evidence>
<keyword evidence="4" id="KW-1185">Reference proteome</keyword>
<evidence type="ECO:0000256" key="1">
    <source>
        <dbReference type="SAM" id="MobiDB-lite"/>
    </source>
</evidence>
<reference evidence="3" key="1">
    <citation type="submission" date="2018-03" db="EMBL/GenBank/DDBJ databases">
        <authorList>
            <person name="Guldener U."/>
        </authorList>
    </citation>
    <scope>NUCLEOTIDE SEQUENCE</scope>
</reference>
<evidence type="ECO:0000313" key="3">
    <source>
        <dbReference type="EMBL" id="SPJ81905.1"/>
    </source>
</evidence>
<feature type="region of interest" description="Disordered" evidence="1">
    <location>
        <begin position="147"/>
        <end position="190"/>
    </location>
</feature>
<dbReference type="AlphaFoldDB" id="A0AAE8SKR4"/>
<comment type="caution">
    <text evidence="3">The sequence shown here is derived from an EMBL/GenBank/DDBJ whole genome shotgun (WGS) entry which is preliminary data.</text>
</comment>
<evidence type="ECO:0000256" key="2">
    <source>
        <dbReference type="SAM" id="Phobius"/>
    </source>
</evidence>
<accession>A0AAE8SKR4</accession>
<keyword evidence="2" id="KW-0812">Transmembrane</keyword>
<organism evidence="3 4">
    <name type="scientific">Fusarium torulosum</name>
    <dbReference type="NCBI Taxonomy" id="33205"/>
    <lineage>
        <taxon>Eukaryota</taxon>
        <taxon>Fungi</taxon>
        <taxon>Dikarya</taxon>
        <taxon>Ascomycota</taxon>
        <taxon>Pezizomycotina</taxon>
        <taxon>Sordariomycetes</taxon>
        <taxon>Hypocreomycetidae</taxon>
        <taxon>Hypocreales</taxon>
        <taxon>Nectriaceae</taxon>
        <taxon>Fusarium</taxon>
    </lineage>
</organism>
<protein>
    <submittedName>
        <fullName evidence="3">Uncharacterized protein</fullName>
    </submittedName>
</protein>